<reference evidence="1 2" key="1">
    <citation type="submission" date="2021-01" db="EMBL/GenBank/DDBJ databases">
        <title>Whole genome shotgun sequence of Verrucosispora qiuiae NBRC 106684.</title>
        <authorList>
            <person name="Komaki H."/>
            <person name="Tamura T."/>
        </authorList>
    </citation>
    <scope>NUCLEOTIDE SEQUENCE [LARGE SCALE GENOMIC DNA]</scope>
    <source>
        <strain evidence="1 2">NBRC 106684</strain>
    </source>
</reference>
<accession>A0ABQ4JGR1</accession>
<dbReference type="EMBL" id="BOPC01000084">
    <property type="protein sequence ID" value="GIJ29806.1"/>
    <property type="molecule type" value="Genomic_DNA"/>
</dbReference>
<dbReference type="RefSeq" id="WP_204037261.1">
    <property type="nucleotide sequence ID" value="NZ_BOPC01000084.1"/>
</dbReference>
<sequence length="183" mass="19858">MSEHLIPARFSDAETYLPEVDRWCTAVLSGARSRLLLLGPFMSGKTHNAYAALRRLLAAGYPPSNLVAYQAYEMARDYDPRLIEQGPPVIFLDNLTDRSDNVAGVGNLQPDEPDIQALMAVHQGAVADAAERLAGRAGSSWIACASTRERLVADLGENVAAKLLAVADVVELSPRPQQCVVEW</sequence>
<evidence type="ECO:0000313" key="1">
    <source>
        <dbReference type="EMBL" id="GIJ29806.1"/>
    </source>
</evidence>
<protein>
    <recommendedName>
        <fullName evidence="3">ATP-binding protein</fullName>
    </recommendedName>
</protein>
<keyword evidence="2" id="KW-1185">Reference proteome</keyword>
<proteinExistence type="predicted"/>
<organism evidence="1 2">
    <name type="scientific">Micromonospora qiuiae</name>
    <dbReference type="NCBI Taxonomy" id="502268"/>
    <lineage>
        <taxon>Bacteria</taxon>
        <taxon>Bacillati</taxon>
        <taxon>Actinomycetota</taxon>
        <taxon>Actinomycetes</taxon>
        <taxon>Micromonosporales</taxon>
        <taxon>Micromonosporaceae</taxon>
        <taxon>Micromonospora</taxon>
    </lineage>
</organism>
<comment type="caution">
    <text evidence="1">The sequence shown here is derived from an EMBL/GenBank/DDBJ whole genome shotgun (WGS) entry which is preliminary data.</text>
</comment>
<name>A0ABQ4JGR1_9ACTN</name>
<evidence type="ECO:0000313" key="2">
    <source>
        <dbReference type="Proteomes" id="UP000653076"/>
    </source>
</evidence>
<evidence type="ECO:0008006" key="3">
    <source>
        <dbReference type="Google" id="ProtNLM"/>
    </source>
</evidence>
<dbReference type="Proteomes" id="UP000653076">
    <property type="component" value="Unassembled WGS sequence"/>
</dbReference>
<gene>
    <name evidence="1" type="ORF">Vqi01_49680</name>
</gene>